<keyword evidence="3" id="KW-0804">Transcription</keyword>
<dbReference type="PANTHER" id="PTHR43537:SF24">
    <property type="entry name" value="GLUCONATE OPERON TRANSCRIPTIONAL REPRESSOR"/>
    <property type="match status" value="1"/>
</dbReference>
<name>A0ABM7PTG8_SINCY</name>
<dbReference type="SMART" id="SM00895">
    <property type="entry name" value="FCD"/>
    <property type="match status" value="1"/>
</dbReference>
<dbReference type="SUPFAM" id="SSF46785">
    <property type="entry name" value="Winged helix' DNA-binding domain"/>
    <property type="match status" value="1"/>
</dbReference>
<dbReference type="InterPro" id="IPR011711">
    <property type="entry name" value="GntR_C"/>
</dbReference>
<dbReference type="SUPFAM" id="SSF48008">
    <property type="entry name" value="GntR ligand-binding domain-like"/>
    <property type="match status" value="1"/>
</dbReference>
<dbReference type="Pfam" id="PF07729">
    <property type="entry name" value="FCD"/>
    <property type="match status" value="1"/>
</dbReference>
<dbReference type="Pfam" id="PF00392">
    <property type="entry name" value="GntR"/>
    <property type="match status" value="1"/>
</dbReference>
<dbReference type="RefSeq" id="WP_229232157.1">
    <property type="nucleotide sequence ID" value="NZ_AP024525.1"/>
</dbReference>
<feature type="domain" description="HTH gntR-type" evidence="4">
    <location>
        <begin position="12"/>
        <end position="79"/>
    </location>
</feature>
<dbReference type="PROSITE" id="PS50949">
    <property type="entry name" value="HTH_GNTR"/>
    <property type="match status" value="1"/>
</dbReference>
<evidence type="ECO:0000259" key="4">
    <source>
        <dbReference type="PROSITE" id="PS50949"/>
    </source>
</evidence>
<keyword evidence="1" id="KW-0805">Transcription regulation</keyword>
<evidence type="ECO:0000313" key="6">
    <source>
        <dbReference type="Proteomes" id="UP001319861"/>
    </source>
</evidence>
<dbReference type="PRINTS" id="PR00035">
    <property type="entry name" value="HTHGNTR"/>
</dbReference>
<dbReference type="Gene3D" id="1.20.120.530">
    <property type="entry name" value="GntR ligand-binding domain-like"/>
    <property type="match status" value="1"/>
</dbReference>
<dbReference type="InterPro" id="IPR008920">
    <property type="entry name" value="TF_FadR/GntR_C"/>
</dbReference>
<dbReference type="EMBL" id="AP024525">
    <property type="protein sequence ID" value="BCT75408.1"/>
    <property type="molecule type" value="Genomic_DNA"/>
</dbReference>
<organism evidence="5 6">
    <name type="scientific">Sinomonas cyclohexanicum</name>
    <name type="common">Corynebacterium cyclohexanicum</name>
    <dbReference type="NCBI Taxonomy" id="322009"/>
    <lineage>
        <taxon>Bacteria</taxon>
        <taxon>Bacillati</taxon>
        <taxon>Actinomycetota</taxon>
        <taxon>Actinomycetes</taxon>
        <taxon>Micrococcales</taxon>
        <taxon>Micrococcaceae</taxon>
        <taxon>Sinomonas</taxon>
    </lineage>
</organism>
<gene>
    <name evidence="5" type="ORF">SCMU_12500</name>
</gene>
<dbReference type="Gene3D" id="1.10.10.10">
    <property type="entry name" value="Winged helix-like DNA-binding domain superfamily/Winged helix DNA-binding domain"/>
    <property type="match status" value="1"/>
</dbReference>
<keyword evidence="6" id="KW-1185">Reference proteome</keyword>
<evidence type="ECO:0000313" key="5">
    <source>
        <dbReference type="EMBL" id="BCT75408.1"/>
    </source>
</evidence>
<dbReference type="InterPro" id="IPR036390">
    <property type="entry name" value="WH_DNA-bd_sf"/>
</dbReference>
<reference evidence="5 6" key="1">
    <citation type="journal article" date="2021" name="J. Biosci. Bioeng.">
        <title>Identification and characterization of a chc gene cluster responsible for the aromatization pathway of cyclohexanecarboxylate degradation in Sinomonas cyclohexanicum ATCC 51369.</title>
        <authorList>
            <person name="Yamamoto T."/>
            <person name="Hasegawa Y."/>
            <person name="Lau P.C.K."/>
            <person name="Iwaki H."/>
        </authorList>
    </citation>
    <scope>NUCLEOTIDE SEQUENCE [LARGE SCALE GENOMIC DNA]</scope>
    <source>
        <strain evidence="5 6">ATCC 51369</strain>
    </source>
</reference>
<dbReference type="Proteomes" id="UP001319861">
    <property type="component" value="Chromosome"/>
</dbReference>
<accession>A0ABM7PTG8</accession>
<evidence type="ECO:0000256" key="1">
    <source>
        <dbReference type="ARBA" id="ARBA00023015"/>
    </source>
</evidence>
<evidence type="ECO:0000256" key="3">
    <source>
        <dbReference type="ARBA" id="ARBA00023163"/>
    </source>
</evidence>
<evidence type="ECO:0000256" key="2">
    <source>
        <dbReference type="ARBA" id="ARBA00023125"/>
    </source>
</evidence>
<keyword evidence="2" id="KW-0238">DNA-binding</keyword>
<dbReference type="PANTHER" id="PTHR43537">
    <property type="entry name" value="TRANSCRIPTIONAL REGULATOR, GNTR FAMILY"/>
    <property type="match status" value="1"/>
</dbReference>
<protein>
    <submittedName>
        <fullName evidence="5">Transcriptional regulator</fullName>
    </submittedName>
</protein>
<dbReference type="InterPro" id="IPR000524">
    <property type="entry name" value="Tscrpt_reg_HTH_GntR"/>
</dbReference>
<proteinExistence type="predicted"/>
<dbReference type="InterPro" id="IPR036388">
    <property type="entry name" value="WH-like_DNA-bd_sf"/>
</dbReference>
<dbReference type="CDD" id="cd07377">
    <property type="entry name" value="WHTH_GntR"/>
    <property type="match status" value="1"/>
</dbReference>
<dbReference type="SMART" id="SM00345">
    <property type="entry name" value="HTH_GNTR"/>
    <property type="match status" value="1"/>
</dbReference>
<sequence length="221" mass="23078">MSPHAPAPQAAQSAADRAHAALADKIVLGVLAPGALITEGEQSAELGVSRTPVREAFLRLAAEGLLRLYPKKGAVVTAEDGAATRQLLEARVMLESESVRACGSSEAATAATAAALDAILSAQADALRDGDSLAFTRADHAFHARVAAASGNTLVDGFYAQIRPRLERLTHTVARSGGANLPRFLSDHRRLVTFLERGDADRYAVLLRAHVGLDGPRASGS</sequence>